<dbReference type="HOGENOM" id="CLU_131550_3_3_11"/>
<dbReference type="InterPro" id="IPR007278">
    <property type="entry name" value="DUF397"/>
</dbReference>
<gene>
    <name evidence="3" type="ORF">J2Z30_009470</name>
    <name evidence="2" type="ORF">SIRAN4744</name>
</gene>
<dbReference type="RefSeq" id="WP_044572102.1">
    <property type="nucleotide sequence ID" value="NZ_BAABDR010000097.1"/>
</dbReference>
<evidence type="ECO:0000313" key="2">
    <source>
        <dbReference type="EMBL" id="CDR08047.1"/>
    </source>
</evidence>
<reference evidence="3 4" key="2">
    <citation type="submission" date="2021-03" db="EMBL/GenBank/DDBJ databases">
        <title>Genomic Encyclopedia of Type Strains, Phase IV (KMG-IV): sequencing the most valuable type-strain genomes for metagenomic binning, comparative biology and taxonomic classification.</title>
        <authorList>
            <person name="Goeker M."/>
        </authorList>
    </citation>
    <scope>NUCLEOTIDE SEQUENCE [LARGE SCALE GENOMIC DNA]</scope>
    <source>
        <strain evidence="3 4">DSM 41954</strain>
    </source>
</reference>
<organism evidence="2">
    <name type="scientific">Streptomyces iranensis</name>
    <dbReference type="NCBI Taxonomy" id="576784"/>
    <lineage>
        <taxon>Bacteria</taxon>
        <taxon>Bacillati</taxon>
        <taxon>Actinomycetota</taxon>
        <taxon>Actinomycetes</taxon>
        <taxon>Kitasatosporales</taxon>
        <taxon>Streptomycetaceae</taxon>
        <taxon>Streptomyces</taxon>
        <taxon>Streptomyces violaceusniger group</taxon>
    </lineage>
</organism>
<feature type="domain" description="DUF397" evidence="1">
    <location>
        <begin position="12"/>
        <end position="64"/>
    </location>
</feature>
<protein>
    <submittedName>
        <fullName evidence="2">Regulatory protein</fullName>
    </submittedName>
</protein>
<evidence type="ECO:0000313" key="4">
    <source>
        <dbReference type="Proteomes" id="UP000756710"/>
    </source>
</evidence>
<accession>A0A060ZPD1</accession>
<keyword evidence="4" id="KW-1185">Reference proteome</keyword>
<dbReference type="AlphaFoldDB" id="A0A060ZPD1"/>
<reference evidence="2" key="1">
    <citation type="submission" date="2014-05" db="EMBL/GenBank/DDBJ databases">
        <authorList>
            <person name="Horn Fabian"/>
        </authorList>
    </citation>
    <scope>NUCLEOTIDE SEQUENCE</scope>
</reference>
<name>A0A060ZPD1_9ACTN</name>
<evidence type="ECO:0000313" key="3">
    <source>
        <dbReference type="EMBL" id="MBP2068398.1"/>
    </source>
</evidence>
<dbReference type="Proteomes" id="UP000756710">
    <property type="component" value="Unassembled WGS sequence"/>
</dbReference>
<dbReference type="Pfam" id="PF04149">
    <property type="entry name" value="DUF397"/>
    <property type="match status" value="1"/>
</dbReference>
<proteinExistence type="predicted"/>
<dbReference type="EMBL" id="LK022848">
    <property type="protein sequence ID" value="CDR08047.1"/>
    <property type="molecule type" value="Genomic_DNA"/>
</dbReference>
<evidence type="ECO:0000259" key="1">
    <source>
        <dbReference type="Pfam" id="PF04149"/>
    </source>
</evidence>
<sequence length="69" mass="7191">MREPCISDGDGGWFKSSYSGAGNTECVEVAFRPGSSAVRDSKDPGGPVIGVSRRAWADFVAAVRDGQLG</sequence>
<dbReference type="EMBL" id="JAGGLR010000041">
    <property type="protein sequence ID" value="MBP2068398.1"/>
    <property type="molecule type" value="Genomic_DNA"/>
</dbReference>